<sequence>MKTLARQLFLALMVLVSFSSFAASESAYQVVSQAGDKLFSRIKAEQAQIKTDAGLLETIVEQELMPYIDYQYAAYKILGKHLRKTTKEQRKEFVLAMRHYLVRTYASALKQYKQQKVTFHPPVKSGGKVVAVTAVISDAERPDINIDFKMRLNKKKQQWKAFDMVVEGISLLSTKQAEIAKKIREQGIDKTTAQLAAA</sequence>
<gene>
    <name evidence="2" type="ORF">SG35_026050</name>
</gene>
<evidence type="ECO:0000313" key="2">
    <source>
        <dbReference type="EMBL" id="WDD98667.1"/>
    </source>
</evidence>
<name>A0AAE9YQ83_9GAMM</name>
<reference evidence="2 3" key="1">
    <citation type="journal article" date="2015" name="Genome Announc.">
        <title>Draft Genome Sequences of Marine Isolates of Thalassomonas viridans and Thalassomonas actiniarum.</title>
        <authorList>
            <person name="Olonade I."/>
            <person name="van Zyl L.J."/>
            <person name="Trindade M."/>
        </authorList>
    </citation>
    <scope>NUCLEOTIDE SEQUENCE [LARGE SCALE GENOMIC DNA]</scope>
    <source>
        <strain evidence="2 3">A5K-106</strain>
    </source>
</reference>
<organism evidence="2 3">
    <name type="scientific">Thalassomonas actiniarum</name>
    <dbReference type="NCBI Taxonomy" id="485447"/>
    <lineage>
        <taxon>Bacteria</taxon>
        <taxon>Pseudomonadati</taxon>
        <taxon>Pseudomonadota</taxon>
        <taxon>Gammaproteobacteria</taxon>
        <taxon>Alteromonadales</taxon>
        <taxon>Colwelliaceae</taxon>
        <taxon>Thalassomonas</taxon>
    </lineage>
</organism>
<dbReference type="PIRSF" id="PIRSF004649">
    <property type="entry name" value="MlaC"/>
    <property type="match status" value="1"/>
</dbReference>
<dbReference type="EMBL" id="CP059735">
    <property type="protein sequence ID" value="WDD98667.1"/>
    <property type="molecule type" value="Genomic_DNA"/>
</dbReference>
<dbReference type="AlphaFoldDB" id="A0AAE9YQ83"/>
<accession>A0AAE9YQ83</accession>
<protein>
    <submittedName>
        <fullName evidence="2">ABC transporter substrate-binding protein</fullName>
    </submittedName>
</protein>
<dbReference type="InterPro" id="IPR008869">
    <property type="entry name" value="MlaC/ttg2D"/>
</dbReference>
<reference evidence="2 3" key="2">
    <citation type="journal article" date="2022" name="Mar. Drugs">
        <title>Bioassay-Guided Fractionation Leads to the Detection of Cholic Acid Generated by the Rare Thalassomonas sp.</title>
        <authorList>
            <person name="Pheiffer F."/>
            <person name="Schneider Y.K."/>
            <person name="Hansen E.H."/>
            <person name="Andersen J.H."/>
            <person name="Isaksson J."/>
            <person name="Busche T."/>
            <person name="R C."/>
            <person name="Kalinowski J."/>
            <person name="Zyl L.V."/>
            <person name="Trindade M."/>
        </authorList>
    </citation>
    <scope>NUCLEOTIDE SEQUENCE [LARGE SCALE GENOMIC DNA]</scope>
    <source>
        <strain evidence="2 3">A5K-106</strain>
    </source>
</reference>
<proteinExistence type="predicted"/>
<dbReference type="Pfam" id="PF05494">
    <property type="entry name" value="MlaC"/>
    <property type="match status" value="1"/>
</dbReference>
<dbReference type="Proteomes" id="UP000032568">
    <property type="component" value="Chromosome"/>
</dbReference>
<dbReference type="PANTHER" id="PTHR36573">
    <property type="entry name" value="INTERMEMBRANE PHOSPHOLIPID TRANSPORT SYSTEM BINDING PROTEIN MLAC"/>
    <property type="match status" value="1"/>
</dbReference>
<evidence type="ECO:0000256" key="1">
    <source>
        <dbReference type="SAM" id="SignalP"/>
    </source>
</evidence>
<dbReference type="RefSeq" id="WP_044833269.1">
    <property type="nucleotide sequence ID" value="NZ_CP059735.1"/>
</dbReference>
<evidence type="ECO:0000313" key="3">
    <source>
        <dbReference type="Proteomes" id="UP000032568"/>
    </source>
</evidence>
<dbReference type="Gene3D" id="3.10.450.710">
    <property type="entry name" value="Tgt2/MlaC"/>
    <property type="match status" value="1"/>
</dbReference>
<dbReference type="PANTHER" id="PTHR36573:SF1">
    <property type="entry name" value="INTERMEMBRANE PHOSPHOLIPID TRANSPORT SYSTEM BINDING PROTEIN MLAC"/>
    <property type="match status" value="1"/>
</dbReference>
<feature type="signal peptide" evidence="1">
    <location>
        <begin position="1"/>
        <end position="22"/>
    </location>
</feature>
<dbReference type="InterPro" id="IPR042245">
    <property type="entry name" value="Tgt2/MlaC_sf"/>
</dbReference>
<dbReference type="KEGG" id="tact:SG35_026050"/>
<keyword evidence="1" id="KW-0732">Signal</keyword>
<keyword evidence="3" id="KW-1185">Reference proteome</keyword>
<feature type="chain" id="PRO_5042244540" evidence="1">
    <location>
        <begin position="23"/>
        <end position="198"/>
    </location>
</feature>